<evidence type="ECO:0000256" key="4">
    <source>
        <dbReference type="ARBA" id="ARBA00023204"/>
    </source>
</evidence>
<keyword evidence="2" id="KW-0227">DNA damage</keyword>
<dbReference type="GO" id="GO:0006260">
    <property type="term" value="P:DNA replication"/>
    <property type="evidence" value="ECO:0007669"/>
    <property type="project" value="InterPro"/>
</dbReference>
<dbReference type="GO" id="GO:0003677">
    <property type="term" value="F:DNA binding"/>
    <property type="evidence" value="ECO:0007669"/>
    <property type="project" value="InterPro"/>
</dbReference>
<dbReference type="InterPro" id="IPR010994">
    <property type="entry name" value="RuvA_2-like"/>
</dbReference>
<evidence type="ECO:0000256" key="1">
    <source>
        <dbReference type="ARBA" id="ARBA00022723"/>
    </source>
</evidence>
<evidence type="ECO:0000313" key="6">
    <source>
        <dbReference type="EMBL" id="SVC95179.1"/>
    </source>
</evidence>
<gene>
    <name evidence="6" type="ORF">METZ01_LOCUS348033</name>
</gene>
<dbReference type="InterPro" id="IPR041663">
    <property type="entry name" value="DisA/LigA_HHH"/>
</dbReference>
<feature type="domain" description="BRCT" evidence="5">
    <location>
        <begin position="195"/>
        <end position="280"/>
    </location>
</feature>
<dbReference type="CDD" id="cd17748">
    <property type="entry name" value="BRCT_DNA_ligase_like"/>
    <property type="match status" value="1"/>
</dbReference>
<evidence type="ECO:0000256" key="3">
    <source>
        <dbReference type="ARBA" id="ARBA00022833"/>
    </source>
</evidence>
<dbReference type="EMBL" id="UINC01120594">
    <property type="protein sequence ID" value="SVC95179.1"/>
    <property type="molecule type" value="Genomic_DNA"/>
</dbReference>
<keyword evidence="1" id="KW-0479">Metal-binding</keyword>
<protein>
    <recommendedName>
        <fullName evidence="5">BRCT domain-containing protein</fullName>
    </recommendedName>
</protein>
<proteinExistence type="predicted"/>
<keyword evidence="3" id="KW-0862">Zinc</keyword>
<dbReference type="InterPro" id="IPR003583">
    <property type="entry name" value="Hlx-hairpin-Hlx_DNA-bd_motif"/>
</dbReference>
<evidence type="ECO:0000256" key="2">
    <source>
        <dbReference type="ARBA" id="ARBA00022763"/>
    </source>
</evidence>
<dbReference type="Gene3D" id="6.20.10.30">
    <property type="match status" value="1"/>
</dbReference>
<dbReference type="GO" id="GO:0003911">
    <property type="term" value="F:DNA ligase (NAD+) activity"/>
    <property type="evidence" value="ECO:0007669"/>
    <property type="project" value="InterPro"/>
</dbReference>
<dbReference type="Pfam" id="PF12826">
    <property type="entry name" value="HHH_2"/>
    <property type="match status" value="1"/>
</dbReference>
<accession>A0A382RBW8</accession>
<dbReference type="SUPFAM" id="SSF47781">
    <property type="entry name" value="RuvA domain 2-like"/>
    <property type="match status" value="1"/>
</dbReference>
<evidence type="ECO:0000259" key="5">
    <source>
        <dbReference type="PROSITE" id="PS50172"/>
    </source>
</evidence>
<dbReference type="GO" id="GO:0046872">
    <property type="term" value="F:metal ion binding"/>
    <property type="evidence" value="ECO:0007669"/>
    <property type="project" value="UniProtKB-KW"/>
</dbReference>
<dbReference type="SMART" id="SM00292">
    <property type="entry name" value="BRCT"/>
    <property type="match status" value="1"/>
</dbReference>
<keyword evidence="4" id="KW-0234">DNA repair</keyword>
<reference evidence="6" key="1">
    <citation type="submission" date="2018-05" db="EMBL/GenBank/DDBJ databases">
        <authorList>
            <person name="Lanie J.A."/>
            <person name="Ng W.-L."/>
            <person name="Kazmierczak K.M."/>
            <person name="Andrzejewski T.M."/>
            <person name="Davidsen T.M."/>
            <person name="Wayne K.J."/>
            <person name="Tettelin H."/>
            <person name="Glass J.I."/>
            <person name="Rusch D."/>
            <person name="Podicherti R."/>
            <person name="Tsui H.-C.T."/>
            <person name="Winkler M.E."/>
        </authorList>
    </citation>
    <scope>NUCLEOTIDE SEQUENCE</scope>
</reference>
<dbReference type="InterPro" id="IPR004149">
    <property type="entry name" value="Znf_DNAligase_C4"/>
</dbReference>
<dbReference type="SMART" id="SM00278">
    <property type="entry name" value="HhH1"/>
    <property type="match status" value="2"/>
</dbReference>
<dbReference type="GO" id="GO:0006281">
    <property type="term" value="P:DNA repair"/>
    <property type="evidence" value="ECO:0007669"/>
    <property type="project" value="UniProtKB-KW"/>
</dbReference>
<dbReference type="Pfam" id="PF03119">
    <property type="entry name" value="DNA_ligase_ZBD"/>
    <property type="match status" value="1"/>
</dbReference>
<dbReference type="InterPro" id="IPR001357">
    <property type="entry name" value="BRCT_dom"/>
</dbReference>
<dbReference type="AlphaFoldDB" id="A0A382RBW8"/>
<dbReference type="PROSITE" id="PS50172">
    <property type="entry name" value="BRCT"/>
    <property type="match status" value="1"/>
</dbReference>
<dbReference type="SUPFAM" id="SSF52113">
    <property type="entry name" value="BRCT domain"/>
    <property type="match status" value="1"/>
</dbReference>
<dbReference type="InterPro" id="IPR036420">
    <property type="entry name" value="BRCT_dom_sf"/>
</dbReference>
<dbReference type="Pfam" id="PF00533">
    <property type="entry name" value="BRCT"/>
    <property type="match status" value="1"/>
</dbReference>
<sequence>SVPWEFPKVCPSCGEHLQRSQGDANTYCVNRHCPARIETGISHFASRNALDIEGLGERTVQLLVEERLVEDAGDLFALTKQQLLEVLVSDSSNETLVTNLLTAIDQARECPLSNLLIGLGVEHLGPSTAELLARRFGNIEAISLAEITDIAAIDGIGPVIAKSVKDFFGDDHHRAVVEKLRNNGVRLDLVQGEVNAPQILVGRSVVVTGSLEGWFVTREEAKQAIIARGGKSPGSVSKSTYALVVGTEAGETKLNTASDLGVPILGEAELRDLLETGQVF</sequence>
<dbReference type="Gene3D" id="3.40.50.10190">
    <property type="entry name" value="BRCT domain"/>
    <property type="match status" value="1"/>
</dbReference>
<organism evidence="6">
    <name type="scientific">marine metagenome</name>
    <dbReference type="NCBI Taxonomy" id="408172"/>
    <lineage>
        <taxon>unclassified sequences</taxon>
        <taxon>metagenomes</taxon>
        <taxon>ecological metagenomes</taxon>
    </lineage>
</organism>
<dbReference type="Gene3D" id="1.10.150.20">
    <property type="entry name" value="5' to 3' exonuclease, C-terminal subdomain"/>
    <property type="match status" value="2"/>
</dbReference>
<feature type="non-terminal residue" evidence="6">
    <location>
        <position position="1"/>
    </location>
</feature>
<name>A0A382RBW8_9ZZZZ</name>